<dbReference type="RefSeq" id="WP_088221375.1">
    <property type="nucleotide sequence ID" value="NZ_AP024590.1"/>
</dbReference>
<dbReference type="InterPro" id="IPR021478">
    <property type="entry name" value="DUF3131"/>
</dbReference>
<accession>A0AA86MAF7</accession>
<evidence type="ECO:0000259" key="2">
    <source>
        <dbReference type="Pfam" id="PF11329"/>
    </source>
</evidence>
<keyword evidence="1" id="KW-0812">Transmembrane</keyword>
<dbReference type="Pfam" id="PF11329">
    <property type="entry name" value="DUF3131"/>
    <property type="match status" value="1"/>
</dbReference>
<dbReference type="Proteomes" id="UP000682928">
    <property type="component" value="Chromosome"/>
</dbReference>
<feature type="transmembrane region" description="Helical" evidence="1">
    <location>
        <begin position="12"/>
        <end position="30"/>
    </location>
</feature>
<evidence type="ECO:0000313" key="3">
    <source>
        <dbReference type="EMBL" id="BCU54284.1"/>
    </source>
</evidence>
<organism evidence="3 4">
    <name type="scientific">Enterobacter kobei</name>
    <dbReference type="NCBI Taxonomy" id="208224"/>
    <lineage>
        <taxon>Bacteria</taxon>
        <taxon>Pseudomonadati</taxon>
        <taxon>Pseudomonadota</taxon>
        <taxon>Gammaproteobacteria</taxon>
        <taxon>Enterobacterales</taxon>
        <taxon>Enterobacteriaceae</taxon>
        <taxon>Enterobacter</taxon>
        <taxon>Enterobacter cloacae complex</taxon>
    </lineage>
</organism>
<name>A0AA86MAF7_9ENTR</name>
<protein>
    <recommendedName>
        <fullName evidence="2">DUF3131 domain-containing protein</fullName>
    </recommendedName>
</protein>
<dbReference type="EMBL" id="AP024590">
    <property type="protein sequence ID" value="BCU54284.1"/>
    <property type="molecule type" value="Genomic_DNA"/>
</dbReference>
<reference evidence="3" key="1">
    <citation type="submission" date="2021-04" db="EMBL/GenBank/DDBJ databases">
        <title>Difference and commonality of drug resistance evolution in various bacteria. and drug sensitivity profiles.</title>
        <authorList>
            <person name="Maeda T."/>
            <person name="Shibai A."/>
            <person name="Kawada K."/>
            <person name="Kotani H."/>
            <person name="Tarusawa Y."/>
            <person name="Tanabe K."/>
            <person name="Furusawa C."/>
        </authorList>
    </citation>
    <scope>NUCLEOTIDE SEQUENCE</scope>
    <source>
        <strain evidence="3">JCM 8580</strain>
    </source>
</reference>
<dbReference type="AlphaFoldDB" id="A0AA86MAF7"/>
<proteinExistence type="predicted"/>
<keyword evidence="1" id="KW-1133">Transmembrane helix</keyword>
<evidence type="ECO:0000256" key="1">
    <source>
        <dbReference type="SAM" id="Phobius"/>
    </source>
</evidence>
<gene>
    <name evidence="3" type="ORF">ENKO_08780</name>
</gene>
<evidence type="ECO:0000313" key="4">
    <source>
        <dbReference type="Proteomes" id="UP000682928"/>
    </source>
</evidence>
<sequence>MRTRDALLSARSYLTILLGFLLGFAIVVWVEHQMPSRVESSGGLSLSKDFPPLPASRELTFDEAIWARVAWQYYVNNTQPNGLANAHDGEPWFSLWSTGSYLFALIAARQLNILTIAEFDERTTAALFTLGQLPLNPQGMPAAYYHADTLQILGKPDSSAIGMGRLLNALQTMLWRYPQHAAAIRDLFNQWQTGALVDSSAATQAAAPLHHWALTTDEPRDSFGYRLYASHTLRLIDSAAGLAVTNPPEGQQMIDIDGVMVPDEGLRTPWGKQPSLISLPYLLTGLELGFDAQSAEVAWRIMQIQQRRNSLRVRKPPISTDYAEPAPDFVNDLPDRQPLQNSALGDATPEQTAITSTRSAFAWYALFRNSWSEALRQQVQPLQVPGKGWQRGLNLNSSVNAVIDADTNAVVLESLAYIAHGQMLCLACLNDASRSPSSAGATP</sequence>
<feature type="domain" description="DUF3131" evidence="2">
    <location>
        <begin position="66"/>
        <end position="420"/>
    </location>
</feature>
<keyword evidence="1" id="KW-0472">Membrane</keyword>
<dbReference type="Gene3D" id="1.50.10.140">
    <property type="match status" value="1"/>
</dbReference>